<dbReference type="PROSITE" id="PS00463">
    <property type="entry name" value="ZN2_CY6_FUNGAL_1"/>
    <property type="match status" value="1"/>
</dbReference>
<dbReference type="SUPFAM" id="SSF57701">
    <property type="entry name" value="Zn2/Cys6 DNA-binding domain"/>
    <property type="match status" value="1"/>
</dbReference>
<keyword evidence="6" id="KW-1185">Reference proteome</keyword>
<evidence type="ECO:0000256" key="2">
    <source>
        <dbReference type="ARBA" id="ARBA00023242"/>
    </source>
</evidence>
<dbReference type="KEGG" id="pfy:PFICI_14238"/>
<feature type="region of interest" description="Disordered" evidence="3">
    <location>
        <begin position="58"/>
        <end position="130"/>
    </location>
</feature>
<dbReference type="RefSeq" id="XP_007841010.1">
    <property type="nucleotide sequence ID" value="XM_007842819.1"/>
</dbReference>
<dbReference type="Proteomes" id="UP000030651">
    <property type="component" value="Unassembled WGS sequence"/>
</dbReference>
<proteinExistence type="predicted"/>
<evidence type="ECO:0000313" key="5">
    <source>
        <dbReference type="EMBL" id="ETS74372.1"/>
    </source>
</evidence>
<evidence type="ECO:0000256" key="3">
    <source>
        <dbReference type="SAM" id="MobiDB-lite"/>
    </source>
</evidence>
<dbReference type="PROSITE" id="PS50048">
    <property type="entry name" value="ZN2_CY6_FUNGAL_2"/>
    <property type="match status" value="1"/>
</dbReference>
<dbReference type="HOGENOM" id="CLU_1652770_0_0_1"/>
<evidence type="ECO:0000256" key="1">
    <source>
        <dbReference type="ARBA" id="ARBA00004123"/>
    </source>
</evidence>
<dbReference type="EMBL" id="KI912120">
    <property type="protein sequence ID" value="ETS74372.1"/>
    <property type="molecule type" value="Genomic_DNA"/>
</dbReference>
<organism evidence="5 6">
    <name type="scientific">Pestalotiopsis fici (strain W106-1 / CGMCC3.15140)</name>
    <dbReference type="NCBI Taxonomy" id="1229662"/>
    <lineage>
        <taxon>Eukaryota</taxon>
        <taxon>Fungi</taxon>
        <taxon>Dikarya</taxon>
        <taxon>Ascomycota</taxon>
        <taxon>Pezizomycotina</taxon>
        <taxon>Sordariomycetes</taxon>
        <taxon>Xylariomycetidae</taxon>
        <taxon>Amphisphaeriales</taxon>
        <taxon>Sporocadaceae</taxon>
        <taxon>Pestalotiopsis</taxon>
    </lineage>
</organism>
<dbReference type="InParanoid" id="W3WMJ5"/>
<dbReference type="PANTHER" id="PTHR31001:SF57">
    <property type="entry name" value="ZN(II)2CYS6 TRANSCRIPTION FACTOR (EUROFUNG)"/>
    <property type="match status" value="1"/>
</dbReference>
<accession>W3WMJ5</accession>
<dbReference type="GeneID" id="19279251"/>
<dbReference type="InterPro" id="IPR050613">
    <property type="entry name" value="Sec_Metabolite_Reg"/>
</dbReference>
<keyword evidence="2" id="KW-0539">Nucleus</keyword>
<dbReference type="InterPro" id="IPR001138">
    <property type="entry name" value="Zn2Cys6_DnaBD"/>
</dbReference>
<dbReference type="Pfam" id="PF00172">
    <property type="entry name" value="Zn_clus"/>
    <property type="match status" value="1"/>
</dbReference>
<gene>
    <name evidence="5" type="ORF">PFICI_14238</name>
</gene>
<feature type="domain" description="Zn(2)-C6 fungal-type" evidence="4">
    <location>
        <begin position="30"/>
        <end position="61"/>
    </location>
</feature>
<dbReference type="OMA" id="CIYPERR"/>
<evidence type="ECO:0000259" key="4">
    <source>
        <dbReference type="PROSITE" id="PS50048"/>
    </source>
</evidence>
<reference evidence="6" key="1">
    <citation type="journal article" date="2015" name="BMC Genomics">
        <title>Genomic and transcriptomic analysis of the endophytic fungus Pestalotiopsis fici reveals its lifestyle and high potential for synthesis of natural products.</title>
        <authorList>
            <person name="Wang X."/>
            <person name="Zhang X."/>
            <person name="Liu L."/>
            <person name="Xiang M."/>
            <person name="Wang W."/>
            <person name="Sun X."/>
            <person name="Che Y."/>
            <person name="Guo L."/>
            <person name="Liu G."/>
            <person name="Guo L."/>
            <person name="Wang C."/>
            <person name="Yin W.B."/>
            <person name="Stadler M."/>
            <person name="Zhang X."/>
            <person name="Liu X."/>
        </authorList>
    </citation>
    <scope>NUCLEOTIDE SEQUENCE [LARGE SCALE GENOMIC DNA]</scope>
    <source>
        <strain evidence="6">W106-1 / CGMCC3.15140</strain>
    </source>
</reference>
<dbReference type="CDD" id="cd00067">
    <property type="entry name" value="GAL4"/>
    <property type="match status" value="1"/>
</dbReference>
<dbReference type="PANTHER" id="PTHR31001">
    <property type="entry name" value="UNCHARACTERIZED TRANSCRIPTIONAL REGULATORY PROTEIN"/>
    <property type="match status" value="1"/>
</dbReference>
<evidence type="ECO:0000313" key="6">
    <source>
        <dbReference type="Proteomes" id="UP000030651"/>
    </source>
</evidence>
<dbReference type="GO" id="GO:0000981">
    <property type="term" value="F:DNA-binding transcription factor activity, RNA polymerase II-specific"/>
    <property type="evidence" value="ECO:0007669"/>
    <property type="project" value="InterPro"/>
</dbReference>
<dbReference type="InterPro" id="IPR036864">
    <property type="entry name" value="Zn2-C6_fun-type_DNA-bd_sf"/>
</dbReference>
<dbReference type="SMART" id="SM00066">
    <property type="entry name" value="GAL4"/>
    <property type="match status" value="1"/>
</dbReference>
<comment type="subcellular location">
    <subcellularLocation>
        <location evidence="1">Nucleus</location>
    </subcellularLocation>
</comment>
<protein>
    <recommendedName>
        <fullName evidence="4">Zn(2)-C6 fungal-type domain-containing protein</fullName>
    </recommendedName>
</protein>
<feature type="region of interest" description="Disordered" evidence="3">
    <location>
        <begin position="1"/>
        <end position="25"/>
    </location>
</feature>
<name>W3WMJ5_PESFW</name>
<dbReference type="OrthoDB" id="2269373at2759"/>
<sequence>MADATVLGGSETPQPPPRAGGARRYNVERSCIRCHQKKIRCDKSIPCSTCVKSGNVESCRYPGPERAKRRPRKEASTSLVEQVERLEQIVSNSLKRKRNHDQDERPSRVRSSSLEGNLSHRHPSHGPSNFTGLLVKDGNMVRYVNDHVLSHILEKVLNLT</sequence>
<dbReference type="AlphaFoldDB" id="W3WMJ5"/>
<dbReference type="GO" id="GO:0005634">
    <property type="term" value="C:nucleus"/>
    <property type="evidence" value="ECO:0007669"/>
    <property type="project" value="UniProtKB-SubCell"/>
</dbReference>
<dbReference type="GO" id="GO:0008270">
    <property type="term" value="F:zinc ion binding"/>
    <property type="evidence" value="ECO:0007669"/>
    <property type="project" value="InterPro"/>
</dbReference>
<dbReference type="Gene3D" id="4.10.240.10">
    <property type="entry name" value="Zn(2)-C6 fungal-type DNA-binding domain"/>
    <property type="match status" value="1"/>
</dbReference>